<dbReference type="RefSeq" id="WP_377775976.1">
    <property type="nucleotide sequence ID" value="NZ_JBHUOQ010000007.1"/>
</dbReference>
<reference evidence="13" key="1">
    <citation type="journal article" date="2019" name="Int. J. Syst. Evol. Microbiol.">
        <title>The Global Catalogue of Microorganisms (GCM) 10K type strain sequencing project: providing services to taxonomists for standard genome sequencing and annotation.</title>
        <authorList>
            <consortium name="The Broad Institute Genomics Platform"/>
            <consortium name="The Broad Institute Genome Sequencing Center for Infectious Disease"/>
            <person name="Wu L."/>
            <person name="Ma J."/>
        </authorList>
    </citation>
    <scope>NUCLEOTIDE SEQUENCE [LARGE SCALE GENOMIC DNA]</scope>
    <source>
        <strain evidence="13">KCTC 33575</strain>
    </source>
</reference>
<evidence type="ECO:0000313" key="13">
    <source>
        <dbReference type="Proteomes" id="UP001597519"/>
    </source>
</evidence>
<comment type="similarity">
    <text evidence="8">In the C-terminal section; belongs to the OsmX family.</text>
</comment>
<evidence type="ECO:0000256" key="8">
    <source>
        <dbReference type="ARBA" id="ARBA00035642"/>
    </source>
</evidence>
<comment type="similarity">
    <text evidence="10">Belongs to the binding-protein-dependent transport system permease family.</text>
</comment>
<keyword evidence="5 10" id="KW-1133">Transmembrane helix</keyword>
<keyword evidence="6" id="KW-0406">Ion transport</keyword>
<dbReference type="InterPro" id="IPR000515">
    <property type="entry name" value="MetI-like"/>
</dbReference>
<comment type="caution">
    <text evidence="12">The sequence shown here is derived from an EMBL/GenBank/DDBJ whole genome shotgun (WGS) entry which is preliminary data.</text>
</comment>
<evidence type="ECO:0000256" key="2">
    <source>
        <dbReference type="ARBA" id="ARBA00022448"/>
    </source>
</evidence>
<comment type="subcellular location">
    <subcellularLocation>
        <location evidence="10">Cell membrane</location>
        <topology evidence="10">Multi-pass membrane protein</topology>
    </subcellularLocation>
    <subcellularLocation>
        <location evidence="1">Membrane</location>
        <topology evidence="1">Multi-pass membrane protein</topology>
    </subcellularLocation>
</comment>
<feature type="transmembrane region" description="Helical" evidence="10">
    <location>
        <begin position="219"/>
        <end position="241"/>
    </location>
</feature>
<keyword evidence="7 10" id="KW-0472">Membrane</keyword>
<evidence type="ECO:0000256" key="9">
    <source>
        <dbReference type="ARBA" id="ARBA00035652"/>
    </source>
</evidence>
<dbReference type="Gene3D" id="1.10.3720.10">
    <property type="entry name" value="MetI-like"/>
    <property type="match status" value="1"/>
</dbReference>
<feature type="transmembrane region" description="Helical" evidence="10">
    <location>
        <begin position="85"/>
        <end position="108"/>
    </location>
</feature>
<dbReference type="Proteomes" id="UP001597519">
    <property type="component" value="Unassembled WGS sequence"/>
</dbReference>
<dbReference type="SUPFAM" id="SSF161098">
    <property type="entry name" value="MetI-like"/>
    <property type="match status" value="1"/>
</dbReference>
<proteinExistence type="inferred from homology"/>
<keyword evidence="6" id="KW-0921">Nickel transport</keyword>
<dbReference type="InterPro" id="IPR035906">
    <property type="entry name" value="MetI-like_sf"/>
</dbReference>
<protein>
    <submittedName>
        <fullName evidence="12">Glycine betaine ABC transporter substrate-binding protein</fullName>
    </submittedName>
</protein>
<feature type="transmembrane region" description="Helical" evidence="10">
    <location>
        <begin position="129"/>
        <end position="160"/>
    </location>
</feature>
<dbReference type="InterPro" id="IPR007210">
    <property type="entry name" value="ABC_Gly_betaine_transp_sub-bd"/>
</dbReference>
<evidence type="ECO:0000256" key="10">
    <source>
        <dbReference type="RuleBase" id="RU363032"/>
    </source>
</evidence>
<evidence type="ECO:0000313" key="12">
    <source>
        <dbReference type="EMBL" id="MFD2831647.1"/>
    </source>
</evidence>
<keyword evidence="4 10" id="KW-0812">Transmembrane</keyword>
<feature type="transmembrane region" description="Helical" evidence="10">
    <location>
        <begin position="55"/>
        <end position="79"/>
    </location>
</feature>
<accession>A0ABW5X021</accession>
<dbReference type="PANTHER" id="PTHR30177:SF28">
    <property type="entry name" value="CHOLINE TRANSPORT SYSTEM PERMEASE PROTEIN OPUBB"/>
    <property type="match status" value="1"/>
</dbReference>
<evidence type="ECO:0000256" key="1">
    <source>
        <dbReference type="ARBA" id="ARBA00004141"/>
    </source>
</evidence>
<dbReference type="SUPFAM" id="SSF53850">
    <property type="entry name" value="Periplasmic binding protein-like II"/>
    <property type="match status" value="1"/>
</dbReference>
<dbReference type="Pfam" id="PF04069">
    <property type="entry name" value="OpuAC"/>
    <property type="match status" value="1"/>
</dbReference>
<dbReference type="CDD" id="cd06261">
    <property type="entry name" value="TM_PBP2"/>
    <property type="match status" value="1"/>
</dbReference>
<gene>
    <name evidence="12" type="ORF">ACFSX4_14320</name>
</gene>
<dbReference type="InterPro" id="IPR051204">
    <property type="entry name" value="ABC_transp_perm/SBD"/>
</dbReference>
<dbReference type="EMBL" id="JBHUOQ010000007">
    <property type="protein sequence ID" value="MFD2831647.1"/>
    <property type="molecule type" value="Genomic_DNA"/>
</dbReference>
<name>A0ABW5X021_9STAP</name>
<sequence>MWQSFFEILTTRSGELFSLIQEHMYISLISLGIAIIISVPLGIILTRFDKIAGPVIGVASVFQTIPSLALLVFMVPIIGTGQTPAIIALTIYGLLPILRNTYVGLNNVDKSTIESARGMGMTNFQRLRIVELPLAASVIMGGIRTATVLVVGVATVAGLIGAGGLGDFIFRGLSTNSAGLILAGAIPAAVIALLFDFVLKYVEDKSQPGKKSSSVFSRVLFWLILIGLAVTFILVIVSNWMNNDDIVISGKQDTEQEILVYMYIELIEQDTDLNVGKESYISGTSNLVAGMDRGQYDMYVEYTGTALIDILNDSDFEYENPDEVYDHVSEYYEEEMPAVWLEEIGFNNTYTLTVRGDFAEENNLETISDLSPYAADMTFGSTAEFQERSDGYIGVQEQYGIEFSSVQTMDSGIQYAALQNEEIDVIDAYATDGRIEANNFVILEDNLGLFPPYYAAPVIRKDVLEEYPELEDIINQLSGRIDDETMMRMNYEVDEEGRTASEVAHEFLSEEGLLNE</sequence>
<feature type="transmembrane region" description="Helical" evidence="10">
    <location>
        <begin position="180"/>
        <end position="199"/>
    </location>
</feature>
<comment type="similarity">
    <text evidence="9">In the N-terminal section; belongs to the binding-protein-dependent transport system permease family.</text>
</comment>
<evidence type="ECO:0000256" key="3">
    <source>
        <dbReference type="ARBA" id="ARBA00022596"/>
    </source>
</evidence>
<evidence type="ECO:0000256" key="7">
    <source>
        <dbReference type="ARBA" id="ARBA00023136"/>
    </source>
</evidence>
<feature type="domain" description="ABC transmembrane type-1" evidence="11">
    <location>
        <begin position="20"/>
        <end position="199"/>
    </location>
</feature>
<evidence type="ECO:0000256" key="6">
    <source>
        <dbReference type="ARBA" id="ARBA00023112"/>
    </source>
</evidence>
<keyword evidence="13" id="KW-1185">Reference proteome</keyword>
<dbReference type="PANTHER" id="PTHR30177">
    <property type="entry name" value="GLYCINE BETAINE/L-PROLINE TRANSPORT SYSTEM PERMEASE PROTEIN PROW"/>
    <property type="match status" value="1"/>
</dbReference>
<dbReference type="Gene3D" id="3.40.190.10">
    <property type="entry name" value="Periplasmic binding protein-like II"/>
    <property type="match status" value="1"/>
</dbReference>
<dbReference type="Pfam" id="PF00528">
    <property type="entry name" value="BPD_transp_1"/>
    <property type="match status" value="1"/>
</dbReference>
<feature type="transmembrane region" description="Helical" evidence="10">
    <location>
        <begin position="24"/>
        <end position="43"/>
    </location>
</feature>
<keyword evidence="3" id="KW-0533">Nickel</keyword>
<dbReference type="CDD" id="cd13528">
    <property type="entry name" value="PBP2_osmoprotectants"/>
    <property type="match status" value="1"/>
</dbReference>
<dbReference type="Gene3D" id="3.40.190.120">
    <property type="entry name" value="Osmoprotection protein (prox), domain 2"/>
    <property type="match status" value="1"/>
</dbReference>
<evidence type="ECO:0000256" key="5">
    <source>
        <dbReference type="ARBA" id="ARBA00022989"/>
    </source>
</evidence>
<keyword evidence="2 10" id="KW-0813">Transport</keyword>
<evidence type="ECO:0000256" key="4">
    <source>
        <dbReference type="ARBA" id="ARBA00022692"/>
    </source>
</evidence>
<evidence type="ECO:0000259" key="11">
    <source>
        <dbReference type="PROSITE" id="PS50928"/>
    </source>
</evidence>
<organism evidence="12 13">
    <name type="scientific">Corticicoccus populi</name>
    <dbReference type="NCBI Taxonomy" id="1812821"/>
    <lineage>
        <taxon>Bacteria</taxon>
        <taxon>Bacillati</taxon>
        <taxon>Bacillota</taxon>
        <taxon>Bacilli</taxon>
        <taxon>Bacillales</taxon>
        <taxon>Staphylococcaceae</taxon>
        <taxon>Corticicoccus</taxon>
    </lineage>
</organism>
<dbReference type="PROSITE" id="PS50928">
    <property type="entry name" value="ABC_TM1"/>
    <property type="match status" value="1"/>
</dbReference>